<evidence type="ECO:0000256" key="1">
    <source>
        <dbReference type="ARBA" id="ARBA00022679"/>
    </source>
</evidence>
<dbReference type="Pfam" id="PF00534">
    <property type="entry name" value="Glycos_transf_1"/>
    <property type="match status" value="1"/>
</dbReference>
<organism evidence="4 5">
    <name type="scientific">Algoriphagus sanaruensis</name>
    <dbReference type="NCBI Taxonomy" id="1727163"/>
    <lineage>
        <taxon>Bacteria</taxon>
        <taxon>Pseudomonadati</taxon>
        <taxon>Bacteroidota</taxon>
        <taxon>Cytophagia</taxon>
        <taxon>Cytophagales</taxon>
        <taxon>Cyclobacteriaceae</taxon>
        <taxon>Algoriphagus</taxon>
    </lineage>
</organism>
<dbReference type="GO" id="GO:0016757">
    <property type="term" value="F:glycosyltransferase activity"/>
    <property type="evidence" value="ECO:0007669"/>
    <property type="project" value="InterPro"/>
</dbReference>
<dbReference type="KEGG" id="alm:AO498_13900"/>
<dbReference type="PATRIC" id="fig|1727163.4.peg.2912"/>
<dbReference type="STRING" id="1727163.AO498_13900"/>
<gene>
    <name evidence="4" type="ORF">AO498_13900</name>
</gene>
<evidence type="ECO:0000259" key="2">
    <source>
        <dbReference type="Pfam" id="PF00534"/>
    </source>
</evidence>
<protein>
    <recommendedName>
        <fullName evidence="6">Glycosyl transferase family 1</fullName>
    </recommendedName>
</protein>
<evidence type="ECO:0000259" key="3">
    <source>
        <dbReference type="Pfam" id="PF13439"/>
    </source>
</evidence>
<dbReference type="Pfam" id="PF13439">
    <property type="entry name" value="Glyco_transf_4"/>
    <property type="match status" value="1"/>
</dbReference>
<dbReference type="PANTHER" id="PTHR46401:SF2">
    <property type="entry name" value="GLYCOSYLTRANSFERASE WBBK-RELATED"/>
    <property type="match status" value="1"/>
</dbReference>
<dbReference type="PANTHER" id="PTHR46401">
    <property type="entry name" value="GLYCOSYLTRANSFERASE WBBK-RELATED"/>
    <property type="match status" value="1"/>
</dbReference>
<feature type="domain" description="Glycosyl transferase family 1" evidence="2">
    <location>
        <begin position="160"/>
        <end position="323"/>
    </location>
</feature>
<accession>A0A142EQY3</accession>
<keyword evidence="1" id="KW-0808">Transferase</keyword>
<evidence type="ECO:0000313" key="5">
    <source>
        <dbReference type="Proteomes" id="UP000073816"/>
    </source>
</evidence>
<dbReference type="AlphaFoldDB" id="A0A142EQY3"/>
<evidence type="ECO:0000313" key="4">
    <source>
        <dbReference type="EMBL" id="AMQ57538.1"/>
    </source>
</evidence>
<dbReference type="Gene3D" id="3.40.50.2000">
    <property type="entry name" value="Glycogen Phosphorylase B"/>
    <property type="match status" value="2"/>
</dbReference>
<reference evidence="5" key="1">
    <citation type="submission" date="2015-09" db="EMBL/GenBank/DDBJ databases">
        <title>Complete sequence of Algoriphagus sp. M8-2.</title>
        <authorList>
            <person name="Shintani M."/>
        </authorList>
    </citation>
    <scope>NUCLEOTIDE SEQUENCE [LARGE SCALE GENOMIC DNA]</scope>
    <source>
        <strain evidence="5">M8-2</strain>
    </source>
</reference>
<keyword evidence="5" id="KW-1185">Reference proteome</keyword>
<proteinExistence type="predicted"/>
<dbReference type="SUPFAM" id="SSF53756">
    <property type="entry name" value="UDP-Glycosyltransferase/glycogen phosphorylase"/>
    <property type="match status" value="1"/>
</dbReference>
<dbReference type="InterPro" id="IPR028098">
    <property type="entry name" value="Glyco_trans_4-like_N"/>
</dbReference>
<dbReference type="CDD" id="cd03809">
    <property type="entry name" value="GT4_MtfB-like"/>
    <property type="match status" value="1"/>
</dbReference>
<reference evidence="4 5" key="2">
    <citation type="journal article" date="2016" name="Genome Announc.">
        <title>Complete Genome Sequence of Algoriphagus sp. Strain M8-2, Isolated from a Brackish Lake.</title>
        <authorList>
            <person name="Muraguchi Y."/>
            <person name="Kushimoto K."/>
            <person name="Ohtsubo Y."/>
            <person name="Suzuki T."/>
            <person name="Dohra H."/>
            <person name="Kimbara K."/>
            <person name="Shintani M."/>
        </authorList>
    </citation>
    <scope>NUCLEOTIDE SEQUENCE [LARGE SCALE GENOMIC DNA]</scope>
    <source>
        <strain evidence="4 5">M8-2</strain>
    </source>
</reference>
<evidence type="ECO:0008006" key="6">
    <source>
        <dbReference type="Google" id="ProtNLM"/>
    </source>
</evidence>
<feature type="domain" description="Glycosyltransferase subfamily 4-like N-terminal" evidence="3">
    <location>
        <begin position="40"/>
        <end position="154"/>
    </location>
</feature>
<dbReference type="Proteomes" id="UP000073816">
    <property type="component" value="Chromosome"/>
</dbReference>
<dbReference type="GO" id="GO:0009103">
    <property type="term" value="P:lipopolysaccharide biosynthetic process"/>
    <property type="evidence" value="ECO:0007669"/>
    <property type="project" value="TreeGrafter"/>
</dbReference>
<dbReference type="InterPro" id="IPR001296">
    <property type="entry name" value="Glyco_trans_1"/>
</dbReference>
<name>A0A142EQY3_9BACT</name>
<sequence length="345" mass="39667">MRLIEELVDLEQKPKVMGGVYMNAYLSELESDLVHGFHFDKYPKKGLRALFKAGNLWNEAYSILQTPDIIHETYFESSPILKGKSKARVTTIYDALHEKYPDLFPKAQLKTAEKQASFDRSDLIFSISHHTKQDTIELFKVPEEKVKVVHLAADPPIPENQIVYPKAMDRPFFLFVGIRMQHKNFNRFIQAFAASADLKREFDIVSIANFGFSQEEKQLFRDLNLREDQVRHVKADDPLLAGFYKKAHAFVYPSIYEGFGIPPLEAMAYGCPVVCSNSSSLPEVVGDAALTFDPLNVEEMKTQLEKIAWDTELRNDLIEKGYAQTKRFSWKKMAQETLMHYQTLV</sequence>
<dbReference type="EMBL" id="CP012836">
    <property type="protein sequence ID" value="AMQ57538.1"/>
    <property type="molecule type" value="Genomic_DNA"/>
</dbReference>